<proteinExistence type="predicted"/>
<keyword evidence="2" id="KW-1133">Transmembrane helix</keyword>
<sequence length="140" mass="16649">MNSKPYIDDILIYSKYGIGNRKIQPRRSIMRKKLLFLLLVSNFVSFSWCLAEFDFSYHAAVPENNQPSLEYLEKRKKLEALEQLQISAQLQKRIAAETEANKIREEKKRKKEREEKIDRMKRKNGEKELGSVDGISYWYD</sequence>
<dbReference type="HOGENOM" id="CLU_1831490_0_0_6"/>
<evidence type="ECO:0000313" key="4">
    <source>
        <dbReference type="Proteomes" id="UP000005726"/>
    </source>
</evidence>
<dbReference type="EMBL" id="GL379589">
    <property type="protein sequence ID" value="EFL92693.1"/>
    <property type="molecule type" value="Genomic_DNA"/>
</dbReference>
<dbReference type="RefSeq" id="WP_006704398.1">
    <property type="nucleotide sequence ID" value="NZ_CAWLGB010000001.1"/>
</dbReference>
<dbReference type="STRING" id="663321.REG_0527"/>
<keyword evidence="2" id="KW-0472">Membrane</keyword>
<feature type="region of interest" description="Disordered" evidence="1">
    <location>
        <begin position="101"/>
        <end position="123"/>
    </location>
</feature>
<keyword evidence="4" id="KW-1185">Reference proteome</keyword>
<dbReference type="AlphaFoldDB" id="E0WRD3"/>
<protein>
    <submittedName>
        <fullName evidence="3">Uncharacterized protein</fullName>
    </submittedName>
</protein>
<evidence type="ECO:0000256" key="1">
    <source>
        <dbReference type="SAM" id="MobiDB-lite"/>
    </source>
</evidence>
<dbReference type="Proteomes" id="UP000005726">
    <property type="component" value="Unassembled WGS sequence"/>
</dbReference>
<accession>E0WRD3</accession>
<feature type="transmembrane region" description="Helical" evidence="2">
    <location>
        <begin position="34"/>
        <end position="53"/>
    </location>
</feature>
<evidence type="ECO:0000313" key="3">
    <source>
        <dbReference type="EMBL" id="EFL92693.1"/>
    </source>
</evidence>
<evidence type="ECO:0000256" key="2">
    <source>
        <dbReference type="SAM" id="Phobius"/>
    </source>
</evidence>
<name>E0WRD3_9ENTR</name>
<gene>
    <name evidence="3" type="ORF">REG_0527</name>
</gene>
<keyword evidence="2" id="KW-0812">Transmembrane</keyword>
<reference evidence="3" key="1">
    <citation type="journal article" date="2009" name="Environ. Microbiol.">
        <title>Dynamics of genome evolution in facultative symbionts of aphids.</title>
        <authorList>
            <person name="Degnan P.H."/>
            <person name="Leonardo T.E."/>
            <person name="Cass B.N."/>
            <person name="Hurwitz B."/>
            <person name="Stern D."/>
            <person name="Gibbs R.A."/>
            <person name="Richards S."/>
            <person name="Moran N.A."/>
        </authorList>
    </citation>
    <scope>NUCLEOTIDE SEQUENCE [LARGE SCALE GENOMIC DNA]</scope>
    <source>
        <strain evidence="3">LSR1</strain>
    </source>
</reference>
<organism evidence="3 4">
    <name type="scientific">Candidatus Regiella insecticola LSR1</name>
    <dbReference type="NCBI Taxonomy" id="663321"/>
    <lineage>
        <taxon>Bacteria</taxon>
        <taxon>Pseudomonadati</taxon>
        <taxon>Pseudomonadota</taxon>
        <taxon>Gammaproteobacteria</taxon>
        <taxon>Enterobacterales</taxon>
        <taxon>Enterobacteriaceae</taxon>
        <taxon>aphid secondary symbionts</taxon>
        <taxon>Candidatus Regiella</taxon>
    </lineage>
</organism>